<protein>
    <submittedName>
        <fullName evidence="1">DUF2586 family protein</fullName>
    </submittedName>
</protein>
<name>A0A3E3I3F7_9FIRM</name>
<dbReference type="Pfam" id="PF10758">
    <property type="entry name" value="DUF2586"/>
    <property type="match status" value="1"/>
</dbReference>
<gene>
    <name evidence="1" type="ORF">DWY69_30615</name>
</gene>
<dbReference type="Proteomes" id="UP000261166">
    <property type="component" value="Unassembled WGS sequence"/>
</dbReference>
<dbReference type="RefSeq" id="WP_117531892.1">
    <property type="nucleotide sequence ID" value="NZ_JBKVAZ010000010.1"/>
</dbReference>
<dbReference type="OrthoDB" id="2078336at2"/>
<evidence type="ECO:0000313" key="1">
    <source>
        <dbReference type="EMBL" id="RGE59311.1"/>
    </source>
</evidence>
<proteinExistence type="predicted"/>
<dbReference type="AlphaFoldDB" id="A0A3E3I3F7"/>
<reference evidence="1 2" key="1">
    <citation type="submission" date="2018-08" db="EMBL/GenBank/DDBJ databases">
        <title>A genome reference for cultivated species of the human gut microbiota.</title>
        <authorList>
            <person name="Zou Y."/>
            <person name="Xue W."/>
            <person name="Luo G."/>
        </authorList>
    </citation>
    <scope>NUCLEOTIDE SEQUENCE [LARGE SCALE GENOMIC DNA]</scope>
    <source>
        <strain evidence="1 2">AF26-4BH</strain>
    </source>
</reference>
<comment type="caution">
    <text evidence="1">The sequence shown here is derived from an EMBL/GenBank/DDBJ whole genome shotgun (WGS) entry which is preliminary data.</text>
</comment>
<sequence length="471" mass="51263">MLRDVRHVVTDGLLGLAKNQGTGVSVKIGPSPVASSDPVLITGSMSADKIKNWLGLSPLADKVMDSVENGASQILCIPVAASTAGTISEVKADAVGAGTVAVTGTPTNAFQLQVRMTGKGGLNTAAFQYSLNGGYSFSDEITVPAGGKYTIDEAQLQLTFSTAESAEFEIGDVFQAVTTAPKMTNQDILAAVEKLKDIVTTYEYLHIVGETEPDLWAAISEKQKELKEKWHKPIFIILEAYEKGQESMEDYVTKLEKDRKAVANYDIQVVTARASYTSLDGFTRDTNMAGIVAGLYARVAVNKSIGETAVISLPENKVKKLLPVEISAEYIERMDAAGYLTFRTYDGLEGYYVTNARMMGPEGTDYRYAEDVRVLNKIIRVTRREALLQLQSDIDLDNVDADLAAKAKFIQAAVEKMIEAKEISAVTITVPNGQDILTDEIFRLIIRYVPRGTIREIVVDLGMENPYAKTA</sequence>
<accession>A0A3E3I3F7</accession>
<organism evidence="1 2">
    <name type="scientific">Eisenbergiella massiliensis</name>
    <dbReference type="NCBI Taxonomy" id="1720294"/>
    <lineage>
        <taxon>Bacteria</taxon>
        <taxon>Bacillati</taxon>
        <taxon>Bacillota</taxon>
        <taxon>Clostridia</taxon>
        <taxon>Lachnospirales</taxon>
        <taxon>Lachnospiraceae</taxon>
        <taxon>Eisenbergiella</taxon>
    </lineage>
</organism>
<dbReference type="EMBL" id="QVLU01000062">
    <property type="protein sequence ID" value="RGE59311.1"/>
    <property type="molecule type" value="Genomic_DNA"/>
</dbReference>
<dbReference type="InterPro" id="IPR019694">
    <property type="entry name" value="Phage_HP1_Orf23"/>
</dbReference>
<evidence type="ECO:0000313" key="2">
    <source>
        <dbReference type="Proteomes" id="UP000261166"/>
    </source>
</evidence>